<dbReference type="GO" id="GO:0006351">
    <property type="term" value="P:DNA-templated transcription"/>
    <property type="evidence" value="ECO:0007669"/>
    <property type="project" value="TreeGrafter"/>
</dbReference>
<reference evidence="5" key="1">
    <citation type="submission" date="2007-08" db="EMBL/GenBank/DDBJ databases">
        <title>Annotation of Burkholderia pseudomallei 1710a.</title>
        <authorList>
            <person name="Harkins D.M."/>
            <person name="DeShazer D."/>
            <person name="Woods D.E."/>
            <person name="Brinkac L.M."/>
            <person name="Brown K.A."/>
            <person name="Hung G.C."/>
            <person name="Tuanyok A."/>
            <person name="Zhang B."/>
            <person name="Nierman W.C."/>
        </authorList>
    </citation>
    <scope>NUCLEOTIDE SEQUENCE [LARGE SCALE GENOMIC DNA]</scope>
    <source>
        <strain evidence="5">1710a</strain>
    </source>
</reference>
<accession>A0A0E1VXD0</accession>
<dbReference type="AlphaFoldDB" id="A0A0E1VXD0"/>
<dbReference type="InterPro" id="IPR058163">
    <property type="entry name" value="LysR-type_TF_proteobact-type"/>
</dbReference>
<protein>
    <submittedName>
        <fullName evidence="4">Putative transcriptional regulator</fullName>
    </submittedName>
</protein>
<dbReference type="GO" id="GO:0003700">
    <property type="term" value="F:DNA-binding transcription factor activity"/>
    <property type="evidence" value="ECO:0007669"/>
    <property type="project" value="TreeGrafter"/>
</dbReference>
<dbReference type="HOGENOM" id="CLU_1084528_0_0_4"/>
<gene>
    <name evidence="4" type="ORF">BURPS1710A_A3098</name>
</gene>
<name>A0A0E1VXD0_BURPE</name>
<evidence type="ECO:0000313" key="5">
    <source>
        <dbReference type="Proteomes" id="UP000001812"/>
    </source>
</evidence>
<dbReference type="Pfam" id="PF03466">
    <property type="entry name" value="LysR_substrate"/>
    <property type="match status" value="1"/>
</dbReference>
<feature type="domain" description="LysR substrate-binding" evidence="3">
    <location>
        <begin position="14"/>
        <end position="163"/>
    </location>
</feature>
<dbReference type="EMBL" id="CM000833">
    <property type="protein sequence ID" value="EET05600.1"/>
    <property type="molecule type" value="Genomic_DNA"/>
</dbReference>
<dbReference type="InterPro" id="IPR005119">
    <property type="entry name" value="LysR_subst-bd"/>
</dbReference>
<feature type="region of interest" description="Disordered" evidence="2">
    <location>
        <begin position="163"/>
        <end position="184"/>
    </location>
</feature>
<organism evidence="4 5">
    <name type="scientific">Burkholderia pseudomallei 1710a</name>
    <dbReference type="NCBI Taxonomy" id="320371"/>
    <lineage>
        <taxon>Bacteria</taxon>
        <taxon>Pseudomonadati</taxon>
        <taxon>Pseudomonadota</taxon>
        <taxon>Betaproteobacteria</taxon>
        <taxon>Burkholderiales</taxon>
        <taxon>Burkholderiaceae</taxon>
        <taxon>Burkholderia</taxon>
        <taxon>pseudomallei group</taxon>
    </lineage>
</organism>
<evidence type="ECO:0000259" key="3">
    <source>
        <dbReference type="Pfam" id="PF03466"/>
    </source>
</evidence>
<dbReference type="PANTHER" id="PTHR30537">
    <property type="entry name" value="HTH-TYPE TRANSCRIPTIONAL REGULATOR"/>
    <property type="match status" value="1"/>
</dbReference>
<dbReference type="GO" id="GO:0043565">
    <property type="term" value="F:sequence-specific DNA binding"/>
    <property type="evidence" value="ECO:0007669"/>
    <property type="project" value="TreeGrafter"/>
</dbReference>
<sequence>MRTRSTRICSRSSHPERAAALAADGSAHRSRREGVDCVVRVGALEDSGLVARRVGAMAPCTCATPAYLQRYGVPETLDALDGHVGVHYTSMNTGKARVWCFIDDGEPKTVAMKGAVSVNDADAYVAAVLAGLGLGKTSRYLVEPHPRTGALRRVPSRFDEPLRRAGAAGVDPPSAESQPAAQGARVHRMAECAVRAARRAAAARRLSGAAGRRHAVRGARPAVSAVRAEPPRSLRYPVSCPAGADRPGCNGRVDPP</sequence>
<evidence type="ECO:0000256" key="2">
    <source>
        <dbReference type="SAM" id="MobiDB-lite"/>
    </source>
</evidence>
<dbReference type="SUPFAM" id="SSF53850">
    <property type="entry name" value="Periplasmic binding protein-like II"/>
    <property type="match status" value="1"/>
</dbReference>
<feature type="region of interest" description="Disordered" evidence="2">
    <location>
        <begin position="207"/>
        <end position="256"/>
    </location>
</feature>
<dbReference type="RefSeq" id="WP_004529956.1">
    <property type="nucleotide sequence ID" value="NZ_CM000833.1"/>
</dbReference>
<evidence type="ECO:0000256" key="1">
    <source>
        <dbReference type="ARBA" id="ARBA00009437"/>
    </source>
</evidence>
<proteinExistence type="inferred from homology"/>
<evidence type="ECO:0000313" key="4">
    <source>
        <dbReference type="EMBL" id="EET05600.1"/>
    </source>
</evidence>
<dbReference type="Proteomes" id="UP000001812">
    <property type="component" value="Chromosome II"/>
</dbReference>
<dbReference type="PANTHER" id="PTHR30537:SF72">
    <property type="entry name" value="LYSR FAMILY TRANSCRIPTIONAL REGULATOR"/>
    <property type="match status" value="1"/>
</dbReference>
<comment type="similarity">
    <text evidence="1">Belongs to the LysR transcriptional regulatory family.</text>
</comment>
<reference evidence="4 5" key="2">
    <citation type="submission" date="2009-05" db="EMBL/GenBank/DDBJ databases">
        <authorList>
            <person name="Harkins D.M."/>
            <person name="DeShazer D."/>
            <person name="Woods D.E."/>
            <person name="Brinkac L.M."/>
            <person name="Brown K.A."/>
            <person name="Hung G.C."/>
            <person name="Tuanyok A."/>
            <person name="Zhang B."/>
            <person name="Nierman W.C."/>
        </authorList>
    </citation>
    <scope>NUCLEOTIDE SEQUENCE [LARGE SCALE GENOMIC DNA]</scope>
    <source>
        <strain evidence="4 5">1710a</strain>
    </source>
</reference>
<dbReference type="Gene3D" id="3.40.190.10">
    <property type="entry name" value="Periplasmic binding protein-like II"/>
    <property type="match status" value="2"/>
</dbReference>